<dbReference type="EMBL" id="LAZR01002621">
    <property type="protein sequence ID" value="KKN27621.1"/>
    <property type="molecule type" value="Genomic_DNA"/>
</dbReference>
<name>A0A0F9RRJ8_9ZZZZ</name>
<reference evidence="1" key="1">
    <citation type="journal article" date="2015" name="Nature">
        <title>Complex archaea that bridge the gap between prokaryotes and eukaryotes.</title>
        <authorList>
            <person name="Spang A."/>
            <person name="Saw J.H."/>
            <person name="Jorgensen S.L."/>
            <person name="Zaremba-Niedzwiedzka K."/>
            <person name="Martijn J."/>
            <person name="Lind A.E."/>
            <person name="van Eijk R."/>
            <person name="Schleper C."/>
            <person name="Guy L."/>
            <person name="Ettema T.J."/>
        </authorList>
    </citation>
    <scope>NUCLEOTIDE SEQUENCE</scope>
</reference>
<evidence type="ECO:0000313" key="1">
    <source>
        <dbReference type="EMBL" id="KKN27621.1"/>
    </source>
</evidence>
<gene>
    <name evidence="1" type="ORF">LCGC14_0862580</name>
</gene>
<sequence>MKLKTLKDLVNWTCKCNCVTFDGEICRRCKKPTEKYGEIDFDDVKKESIKWVKRYENNLEYWEKHPEEGKRGNHIIILKDKILWITHFFNITEKELKNG</sequence>
<organism evidence="1">
    <name type="scientific">marine sediment metagenome</name>
    <dbReference type="NCBI Taxonomy" id="412755"/>
    <lineage>
        <taxon>unclassified sequences</taxon>
        <taxon>metagenomes</taxon>
        <taxon>ecological metagenomes</taxon>
    </lineage>
</organism>
<proteinExistence type="predicted"/>
<accession>A0A0F9RRJ8</accession>
<dbReference type="AlphaFoldDB" id="A0A0F9RRJ8"/>
<protein>
    <submittedName>
        <fullName evidence="1">Uncharacterized protein</fullName>
    </submittedName>
</protein>
<comment type="caution">
    <text evidence="1">The sequence shown here is derived from an EMBL/GenBank/DDBJ whole genome shotgun (WGS) entry which is preliminary data.</text>
</comment>